<dbReference type="NCBIfam" id="NF033517">
    <property type="entry name" value="transpos_IS66"/>
    <property type="match status" value="1"/>
</dbReference>
<keyword evidence="1" id="KW-0175">Coiled coil</keyword>
<gene>
    <name evidence="7" type="ORF">SAMN05216302_11001</name>
</gene>
<name>A0A1I4HSJ4_9PROT</name>
<evidence type="ECO:0000259" key="4">
    <source>
        <dbReference type="Pfam" id="PF13005"/>
    </source>
</evidence>
<protein>
    <submittedName>
        <fullName evidence="7">Transposase</fullName>
    </submittedName>
</protein>
<organism evidence="7 8">
    <name type="scientific">Nitrosomonas aestuarii</name>
    <dbReference type="NCBI Taxonomy" id="52441"/>
    <lineage>
        <taxon>Bacteria</taxon>
        <taxon>Pseudomonadati</taxon>
        <taxon>Pseudomonadota</taxon>
        <taxon>Betaproteobacteria</taxon>
        <taxon>Nitrosomonadales</taxon>
        <taxon>Nitrosomonadaceae</taxon>
        <taxon>Nitrosomonas</taxon>
    </lineage>
</organism>
<accession>A0A1I4HSJ4</accession>
<feature type="domain" description="Transposase IS66 central" evidence="3">
    <location>
        <begin position="191"/>
        <end position="474"/>
    </location>
</feature>
<dbReference type="InterPro" id="IPR004291">
    <property type="entry name" value="Transposase_IS66_central"/>
</dbReference>
<dbReference type="InterPro" id="IPR024463">
    <property type="entry name" value="Transposase_TnpC_homeodom"/>
</dbReference>
<evidence type="ECO:0000259" key="3">
    <source>
        <dbReference type="Pfam" id="PF03050"/>
    </source>
</evidence>
<dbReference type="PANTHER" id="PTHR33678:SF1">
    <property type="entry name" value="BLL1576 PROTEIN"/>
    <property type="match status" value="1"/>
</dbReference>
<evidence type="ECO:0000259" key="5">
    <source>
        <dbReference type="Pfam" id="PF13007"/>
    </source>
</evidence>
<dbReference type="InterPro" id="IPR052344">
    <property type="entry name" value="Transposase-related"/>
</dbReference>
<evidence type="ECO:0000256" key="1">
    <source>
        <dbReference type="SAM" id="Coils"/>
    </source>
</evidence>
<dbReference type="PANTHER" id="PTHR33678">
    <property type="entry name" value="BLL1576 PROTEIN"/>
    <property type="match status" value="1"/>
</dbReference>
<evidence type="ECO:0000313" key="7">
    <source>
        <dbReference type="EMBL" id="SFL44780.1"/>
    </source>
</evidence>
<evidence type="ECO:0000313" key="8">
    <source>
        <dbReference type="Proteomes" id="UP000199533"/>
    </source>
</evidence>
<dbReference type="Pfam" id="PF13005">
    <property type="entry name" value="zf-IS66"/>
    <property type="match status" value="1"/>
</dbReference>
<dbReference type="InterPro" id="IPR039552">
    <property type="entry name" value="IS66_C"/>
</dbReference>
<dbReference type="Proteomes" id="UP000199533">
    <property type="component" value="Unassembled WGS sequence"/>
</dbReference>
<reference evidence="8" key="1">
    <citation type="submission" date="2016-10" db="EMBL/GenBank/DDBJ databases">
        <authorList>
            <person name="Varghese N."/>
            <person name="Submissions S."/>
        </authorList>
    </citation>
    <scope>NUCLEOTIDE SEQUENCE [LARGE SCALE GENOMIC DNA]</scope>
    <source>
        <strain evidence="8">Nm69</strain>
    </source>
</reference>
<dbReference type="Pfam" id="PF13007">
    <property type="entry name" value="LZ_Tnp_IS66"/>
    <property type="match status" value="1"/>
</dbReference>
<feature type="domain" description="Transposase IS66 zinc-finger binding" evidence="4">
    <location>
        <begin position="133"/>
        <end position="176"/>
    </location>
</feature>
<evidence type="ECO:0000259" key="6">
    <source>
        <dbReference type="Pfam" id="PF13817"/>
    </source>
</evidence>
<feature type="domain" description="Transposase IS66 C-terminal" evidence="6">
    <location>
        <begin position="481"/>
        <end position="517"/>
    </location>
</feature>
<sequence length="531" mass="59504">MTGMKLLAQLDQLNLDADTKQQVTGIVQALLDQAEQAQQEIRTQAFKIEALTMELAHLRRIRFGKKNESLSAVQLSLFEESVLADIAAVDTEIKQIEPAAKTAPAKPPRSRAGRQPLPDHLPRIEHRHEPESCQCGQCGNTLVKIGEDITEQLDVEPARFFVHRHIRPQYACKTCETVTAEPVPPAVIDGGMAAPGLLAWVINNKYLNHLPLYRLEQIAAREQVILSRSTLAEWVGRTGVALQPLADQLKWHLLQGNTLHADESPVAQLDPGNGKTRKAYLWAYRSNDLDPGPRIVVFDYQTSRSGRHAQDFLQNWQGHLQVDDYGGYKALFSRAAPCIELACWAHARRKFFDLHQANDSPMAFEALQRIGELYAIEAEGKQLTIETRQQLRKQESLPVLDALYDWLMQTRMQTANGGASAKALDYTLKRWPALARYAHTGHLPIDNNPVENVIRPIAVGKKNWLFVGSERAGQRAAAIQTLLGTAQLNGIDPAAWLKDTLTKLPTWPNSRIDELLPLAPEFIEALKREKF</sequence>
<feature type="region of interest" description="Disordered" evidence="2">
    <location>
        <begin position="98"/>
        <end position="119"/>
    </location>
</feature>
<dbReference type="Pfam" id="PF03050">
    <property type="entry name" value="DDE_Tnp_IS66"/>
    <property type="match status" value="1"/>
</dbReference>
<keyword evidence="8" id="KW-1185">Reference proteome</keyword>
<feature type="coiled-coil region" evidence="1">
    <location>
        <begin position="20"/>
        <end position="54"/>
    </location>
</feature>
<feature type="domain" description="Transposase TnpC homeodomain" evidence="5">
    <location>
        <begin position="51"/>
        <end position="125"/>
    </location>
</feature>
<proteinExistence type="predicted"/>
<evidence type="ECO:0000256" key="2">
    <source>
        <dbReference type="SAM" id="MobiDB-lite"/>
    </source>
</evidence>
<dbReference type="STRING" id="52441.SAMN05216302_11001"/>
<dbReference type="InterPro" id="IPR024474">
    <property type="entry name" value="Znf_dom_IS66"/>
</dbReference>
<dbReference type="EMBL" id="FOSP01000100">
    <property type="protein sequence ID" value="SFL44780.1"/>
    <property type="molecule type" value="Genomic_DNA"/>
</dbReference>
<dbReference type="Pfam" id="PF13817">
    <property type="entry name" value="DDE_Tnp_IS66_C"/>
    <property type="match status" value="1"/>
</dbReference>
<dbReference type="AlphaFoldDB" id="A0A1I4HSJ4"/>